<evidence type="ECO:0000313" key="1">
    <source>
        <dbReference type="EMBL" id="EXI67573.1"/>
    </source>
</evidence>
<dbReference type="AlphaFoldDB" id="A0A011MCU9"/>
<reference evidence="1" key="1">
    <citation type="submission" date="2014-02" db="EMBL/GenBank/DDBJ databases">
        <title>Expanding our view of genomic diversity in Candidatus Accumulibacter clades.</title>
        <authorList>
            <person name="Skennerton C.T."/>
            <person name="Barr J.J."/>
            <person name="Slater F.R."/>
            <person name="Bond P.L."/>
            <person name="Tyson G.W."/>
        </authorList>
    </citation>
    <scope>NUCLEOTIDE SEQUENCE [LARGE SCALE GENOMIC DNA]</scope>
</reference>
<dbReference type="Pfam" id="PF09626">
    <property type="entry name" value="DHC"/>
    <property type="match status" value="1"/>
</dbReference>
<accession>A0A011MCU9</accession>
<dbReference type="InterPro" id="IPR018588">
    <property type="entry name" value="Dihaem_cytochrome-c"/>
</dbReference>
<evidence type="ECO:0000313" key="2">
    <source>
        <dbReference type="Proteomes" id="UP000020218"/>
    </source>
</evidence>
<comment type="caution">
    <text evidence="1">The sequence shown here is derived from an EMBL/GenBank/DDBJ whole genome shotgun (WGS) entry which is preliminary data.</text>
</comment>
<dbReference type="STRING" id="1454001.AW08_01834"/>
<dbReference type="PATRIC" id="fig|1454001.3.peg.1983"/>
<protein>
    <submittedName>
        <fullName evidence="1">Dihem cytochrome c</fullName>
    </submittedName>
</protein>
<sequence length="176" mass="19228">MSPKPLNTDRPLPLRPLVLGAVALAFSAIVLGRAQAGGSHWFPPVADPLVKEECGSCHLAFAPSMLPAASWQRMMSNLKNHFGDDASLDPAVTAKISEYLVANAGDRGGQRYGDKLLRGVTGTTSLASAPLRITELPKWVREHRKVPNWEWKHQEVRTRANCTACHADAARGYYDD</sequence>
<dbReference type="InterPro" id="IPR036280">
    <property type="entry name" value="Multihaem_cyt_sf"/>
</dbReference>
<proteinExistence type="predicted"/>
<gene>
    <name evidence="1" type="ORF">AW08_01834</name>
</gene>
<organism evidence="1 2">
    <name type="scientific">Candidatus Accumulibacter adjunctus</name>
    <dbReference type="NCBI Taxonomy" id="1454001"/>
    <lineage>
        <taxon>Bacteria</taxon>
        <taxon>Pseudomonadati</taxon>
        <taxon>Pseudomonadota</taxon>
        <taxon>Betaproteobacteria</taxon>
        <taxon>Candidatus Accumulibacter</taxon>
    </lineage>
</organism>
<dbReference type="SUPFAM" id="SSF48695">
    <property type="entry name" value="Multiheme cytochromes"/>
    <property type="match status" value="1"/>
</dbReference>
<dbReference type="EMBL" id="JFAX01000009">
    <property type="protein sequence ID" value="EXI67573.1"/>
    <property type="molecule type" value="Genomic_DNA"/>
</dbReference>
<keyword evidence="2" id="KW-1185">Reference proteome</keyword>
<name>A0A011MCU9_9PROT</name>
<dbReference type="Proteomes" id="UP000020218">
    <property type="component" value="Unassembled WGS sequence"/>
</dbReference>